<protein>
    <submittedName>
        <fullName evidence="1">Putative transcriptional regulator</fullName>
    </submittedName>
</protein>
<comment type="caution">
    <text evidence="1">The sequence shown here is derived from an EMBL/GenBank/DDBJ whole genome shotgun (WGS) entry which is preliminary data.</text>
</comment>
<gene>
    <name evidence="1" type="ORF">US58_C0009G0010</name>
</gene>
<dbReference type="EMBL" id="LBTN01000009">
    <property type="protein sequence ID" value="KKQ40940.1"/>
    <property type="molecule type" value="Genomic_DNA"/>
</dbReference>
<dbReference type="InterPro" id="IPR036388">
    <property type="entry name" value="WH-like_DNA-bd_sf"/>
</dbReference>
<name>A0A0G0HQP1_9BACT</name>
<accession>A0A0G0HQP1</accession>
<reference evidence="1 2" key="1">
    <citation type="journal article" date="2015" name="Nature">
        <title>rRNA introns, odd ribosomes, and small enigmatic genomes across a large radiation of phyla.</title>
        <authorList>
            <person name="Brown C.T."/>
            <person name="Hug L.A."/>
            <person name="Thomas B.C."/>
            <person name="Sharon I."/>
            <person name="Castelle C.J."/>
            <person name="Singh A."/>
            <person name="Wilkins M.J."/>
            <person name="Williams K.H."/>
            <person name="Banfield J.F."/>
        </authorList>
    </citation>
    <scope>NUCLEOTIDE SEQUENCE [LARGE SCALE GENOMIC DNA]</scope>
</reference>
<evidence type="ECO:0000313" key="1">
    <source>
        <dbReference type="EMBL" id="KKQ40940.1"/>
    </source>
</evidence>
<dbReference type="Proteomes" id="UP000034333">
    <property type="component" value="Unassembled WGS sequence"/>
</dbReference>
<dbReference type="STRING" id="1619036.US58_C0009G0010"/>
<organism evidence="1 2">
    <name type="scientific">Candidatus Magasanikbacteria bacterium GW2011_GWA2_37_8</name>
    <dbReference type="NCBI Taxonomy" id="1619036"/>
    <lineage>
        <taxon>Bacteria</taxon>
        <taxon>Candidatus Magasanikiibacteriota</taxon>
    </lineage>
</organism>
<proteinExistence type="predicted"/>
<dbReference type="InterPro" id="IPR036390">
    <property type="entry name" value="WH_DNA-bd_sf"/>
</dbReference>
<dbReference type="SUPFAM" id="SSF46785">
    <property type="entry name" value="Winged helix' DNA-binding domain"/>
    <property type="match status" value="1"/>
</dbReference>
<evidence type="ECO:0000313" key="2">
    <source>
        <dbReference type="Proteomes" id="UP000034333"/>
    </source>
</evidence>
<dbReference type="AlphaFoldDB" id="A0A0G0HQP1"/>
<sequence>MLEHLFGSKTRLKLLQIFFQAPGRSFFMRELARMADTQLNAIRRELSNLEQCGVIIQVDAKESAVEDLGTERSKYYKLNPGFFLLDELKALLTKAQILAEQDFIETIKKRAGDVKLFLLTGAFVGQAEADTDMLIVGKIKPLALARIIKDFEKFLNHSLRYTLMEEKEYKDRREIGDKFLYGIFESKHIVVTDSYSLV</sequence>
<dbReference type="Gene3D" id="1.10.10.10">
    <property type="entry name" value="Winged helix-like DNA-binding domain superfamily/Winged helix DNA-binding domain"/>
    <property type="match status" value="1"/>
</dbReference>